<organism evidence="3 4">
    <name type="scientific">Streptomyces pseudovenezuelae</name>
    <dbReference type="NCBI Taxonomy" id="67350"/>
    <lineage>
        <taxon>Bacteria</taxon>
        <taxon>Bacillati</taxon>
        <taxon>Actinomycetota</taxon>
        <taxon>Actinomycetes</taxon>
        <taxon>Kitasatosporales</taxon>
        <taxon>Streptomycetaceae</taxon>
        <taxon>Streptomyces</taxon>
        <taxon>Streptomyces aurantiacus group</taxon>
    </lineage>
</organism>
<keyword evidence="4" id="KW-1185">Reference proteome</keyword>
<keyword evidence="2" id="KW-1133">Transmembrane helix</keyword>
<feature type="compositionally biased region" description="Low complexity" evidence="1">
    <location>
        <begin position="142"/>
        <end position="168"/>
    </location>
</feature>
<evidence type="ECO:0000313" key="4">
    <source>
        <dbReference type="Proteomes" id="UP001160499"/>
    </source>
</evidence>
<proteinExistence type="predicted"/>
<evidence type="ECO:0000256" key="1">
    <source>
        <dbReference type="SAM" id="MobiDB-lite"/>
    </source>
</evidence>
<keyword evidence="2" id="KW-0812">Transmembrane</keyword>
<gene>
    <name evidence="3" type="ORF">M2283_000749</name>
</gene>
<keyword evidence="2" id="KW-0472">Membrane</keyword>
<comment type="caution">
    <text evidence="3">The sequence shown here is derived from an EMBL/GenBank/DDBJ whole genome shotgun (WGS) entry which is preliminary data.</text>
</comment>
<reference evidence="3 4" key="1">
    <citation type="submission" date="2023-04" db="EMBL/GenBank/DDBJ databases">
        <title>Forest soil microbial communities from Buena Vista Peninsula, Colon Province, Panama.</title>
        <authorList>
            <person name="Bouskill N."/>
        </authorList>
    </citation>
    <scope>NUCLEOTIDE SEQUENCE [LARGE SCALE GENOMIC DNA]</scope>
    <source>
        <strain evidence="3 4">GGS1</strain>
    </source>
</reference>
<evidence type="ECO:0000256" key="2">
    <source>
        <dbReference type="SAM" id="Phobius"/>
    </source>
</evidence>
<evidence type="ECO:0000313" key="3">
    <source>
        <dbReference type="EMBL" id="MDH6213470.1"/>
    </source>
</evidence>
<feature type="compositionally biased region" description="Low complexity" evidence="1">
    <location>
        <begin position="98"/>
        <end position="135"/>
    </location>
</feature>
<accession>A0ABT6LAY0</accession>
<dbReference type="Proteomes" id="UP001160499">
    <property type="component" value="Unassembled WGS sequence"/>
</dbReference>
<dbReference type="RefSeq" id="WP_280874484.1">
    <property type="nucleotide sequence ID" value="NZ_JARXVH010000001.1"/>
</dbReference>
<name>A0ABT6LAY0_9ACTN</name>
<sequence length="175" mass="18076">MDHFERELARMMRDTRETTPFEPRHQTRLRSGVRARRRVRAAQRAVGSVLAVAGISLGFFLLPHDRVDNRPQAPLPRPAVTPTLLTAGPTRTPDSPPSATISPTGTDTTGSPTTPTSTPTGSSTASSSDPPSTDTAPPPSGPATSGAPSEHSTSTPTTTPPTTETSATVGTAGSG</sequence>
<feature type="region of interest" description="Disordered" evidence="1">
    <location>
        <begin position="71"/>
        <end position="175"/>
    </location>
</feature>
<protein>
    <recommendedName>
        <fullName evidence="5">Cellulase</fullName>
    </recommendedName>
</protein>
<evidence type="ECO:0008006" key="5">
    <source>
        <dbReference type="Google" id="ProtNLM"/>
    </source>
</evidence>
<dbReference type="EMBL" id="JARXVH010000001">
    <property type="protein sequence ID" value="MDH6213470.1"/>
    <property type="molecule type" value="Genomic_DNA"/>
</dbReference>
<feature type="transmembrane region" description="Helical" evidence="2">
    <location>
        <begin position="45"/>
        <end position="62"/>
    </location>
</feature>